<name>A0A8K0SYQ6_9HYPO</name>
<keyword evidence="4" id="KW-0029">Amino-acid transport</keyword>
<feature type="transmembrane region" description="Helical" evidence="7">
    <location>
        <begin position="76"/>
        <end position="105"/>
    </location>
</feature>
<keyword evidence="10" id="KW-1185">Reference proteome</keyword>
<dbReference type="GO" id="GO:0016020">
    <property type="term" value="C:membrane"/>
    <property type="evidence" value="ECO:0007669"/>
    <property type="project" value="UniProtKB-SubCell"/>
</dbReference>
<evidence type="ECO:0000256" key="4">
    <source>
        <dbReference type="ARBA" id="ARBA00022970"/>
    </source>
</evidence>
<comment type="subcellular location">
    <subcellularLocation>
        <location evidence="1">Membrane</location>
        <topology evidence="1">Multi-pass membrane protein</topology>
    </subcellularLocation>
</comment>
<sequence length="545" mass="60071">MEKLSGQDDVQDKSSLSDRNLQNVISLEHGTQHAVNNESLHRGFKPRHSQMIALGGAIGTSIFIGTAQVLRIGGPLFLVLGYSFLCILVYLIMTGLAEIAAYLPVQGGTMSFYGSKYISRSMGFALGYLYWYSLGILIPYELVASTLLIDYWGSTSVSPAVFVTAILVVIVLVNFLPVQYFGETEFWAAGMKVVLIVGLCFLSFILFLGGGPNHDRIGFRYWQHPGPTNTYLAEGDAGRFVALLQCVVLGSFAFVLAPEYVIVTAGEMESPRSNVPRAAQRYIWRFIILFIPTVLSISVLVPYDDERLAASGTARSPFVIAIKEAGIPVLDSIVNSMIMLSAITAGNSFLYQSSRNLYSLAVTGDAPAIFKRTNKHGLPWVAVLASTAFTPLAYLSLGSTSLTVFNWLINITNTSGFVSWICCGWIYNRFRKAVEHHGVEVPYRSPFQPYGIYFGGITSVFLLFLNGFTVFFPDKWAVGDFLSAYIGIPVFLVIYLGHRVYARQDPWARNTAEIDMFAGLDEVLAAEKPRRTRGAIGRVLFALIE</sequence>
<dbReference type="OrthoDB" id="3900342at2759"/>
<comment type="caution">
    <text evidence="9">The sequence shown here is derived from an EMBL/GenBank/DDBJ whole genome shotgun (WGS) entry which is preliminary data.</text>
</comment>
<feature type="transmembrane region" description="Helical" evidence="7">
    <location>
        <begin position="51"/>
        <end position="70"/>
    </location>
</feature>
<evidence type="ECO:0000256" key="2">
    <source>
        <dbReference type="ARBA" id="ARBA00022448"/>
    </source>
</evidence>
<organism evidence="9 10">
    <name type="scientific">Stachybotrys elegans</name>
    <dbReference type="NCBI Taxonomy" id="80388"/>
    <lineage>
        <taxon>Eukaryota</taxon>
        <taxon>Fungi</taxon>
        <taxon>Dikarya</taxon>
        <taxon>Ascomycota</taxon>
        <taxon>Pezizomycotina</taxon>
        <taxon>Sordariomycetes</taxon>
        <taxon>Hypocreomycetidae</taxon>
        <taxon>Hypocreales</taxon>
        <taxon>Stachybotryaceae</taxon>
        <taxon>Stachybotrys</taxon>
    </lineage>
</organism>
<dbReference type="AlphaFoldDB" id="A0A8K0SYQ6"/>
<dbReference type="InterPro" id="IPR004840">
    <property type="entry name" value="Amino_acid_permease_CS"/>
</dbReference>
<feature type="transmembrane region" description="Helical" evidence="7">
    <location>
        <begin position="160"/>
        <end position="181"/>
    </location>
</feature>
<feature type="transmembrane region" description="Helical" evidence="7">
    <location>
        <begin position="478"/>
        <end position="497"/>
    </location>
</feature>
<dbReference type="InterPro" id="IPR050524">
    <property type="entry name" value="APC_YAT"/>
</dbReference>
<dbReference type="Proteomes" id="UP000813444">
    <property type="component" value="Unassembled WGS sequence"/>
</dbReference>
<dbReference type="PROSITE" id="PS00218">
    <property type="entry name" value="AMINO_ACID_PERMEASE_1"/>
    <property type="match status" value="1"/>
</dbReference>
<feature type="transmembrane region" description="Helical" evidence="7">
    <location>
        <begin position="117"/>
        <end position="140"/>
    </location>
</feature>
<evidence type="ECO:0000256" key="3">
    <source>
        <dbReference type="ARBA" id="ARBA00022692"/>
    </source>
</evidence>
<evidence type="ECO:0000256" key="5">
    <source>
        <dbReference type="ARBA" id="ARBA00022989"/>
    </source>
</evidence>
<evidence type="ECO:0000256" key="6">
    <source>
        <dbReference type="ARBA" id="ARBA00023136"/>
    </source>
</evidence>
<keyword evidence="6 7" id="KW-0472">Membrane</keyword>
<dbReference type="PANTHER" id="PTHR43341:SF38">
    <property type="entry name" value="PROLINE TRANSPORTER (EUROFUNG)"/>
    <property type="match status" value="1"/>
</dbReference>
<dbReference type="EMBL" id="JAGPNK010000003">
    <property type="protein sequence ID" value="KAH7324915.1"/>
    <property type="molecule type" value="Genomic_DNA"/>
</dbReference>
<feature type="domain" description="Amino acid permease/ SLC12A" evidence="8">
    <location>
        <begin position="48"/>
        <end position="504"/>
    </location>
</feature>
<feature type="transmembrane region" description="Helical" evidence="7">
    <location>
        <begin position="240"/>
        <end position="262"/>
    </location>
</feature>
<evidence type="ECO:0000313" key="10">
    <source>
        <dbReference type="Proteomes" id="UP000813444"/>
    </source>
</evidence>
<accession>A0A8K0SYQ6</accession>
<feature type="transmembrane region" description="Helical" evidence="7">
    <location>
        <begin position="450"/>
        <end position="472"/>
    </location>
</feature>
<proteinExistence type="predicted"/>
<dbReference type="PIRSF" id="PIRSF006060">
    <property type="entry name" value="AA_transporter"/>
    <property type="match status" value="1"/>
</dbReference>
<dbReference type="PANTHER" id="PTHR43341">
    <property type="entry name" value="AMINO ACID PERMEASE"/>
    <property type="match status" value="1"/>
</dbReference>
<dbReference type="Pfam" id="PF00324">
    <property type="entry name" value="AA_permease"/>
    <property type="match status" value="1"/>
</dbReference>
<feature type="transmembrane region" description="Helical" evidence="7">
    <location>
        <begin position="407"/>
        <end position="427"/>
    </location>
</feature>
<dbReference type="InterPro" id="IPR004841">
    <property type="entry name" value="AA-permease/SLC12A_dom"/>
</dbReference>
<reference evidence="9" key="1">
    <citation type="journal article" date="2021" name="Nat. Commun.">
        <title>Genetic determinants of endophytism in the Arabidopsis root mycobiome.</title>
        <authorList>
            <person name="Mesny F."/>
            <person name="Miyauchi S."/>
            <person name="Thiergart T."/>
            <person name="Pickel B."/>
            <person name="Atanasova L."/>
            <person name="Karlsson M."/>
            <person name="Huettel B."/>
            <person name="Barry K.W."/>
            <person name="Haridas S."/>
            <person name="Chen C."/>
            <person name="Bauer D."/>
            <person name="Andreopoulos W."/>
            <person name="Pangilinan J."/>
            <person name="LaButti K."/>
            <person name="Riley R."/>
            <person name="Lipzen A."/>
            <person name="Clum A."/>
            <person name="Drula E."/>
            <person name="Henrissat B."/>
            <person name="Kohler A."/>
            <person name="Grigoriev I.V."/>
            <person name="Martin F.M."/>
            <person name="Hacquard S."/>
        </authorList>
    </citation>
    <scope>NUCLEOTIDE SEQUENCE</scope>
    <source>
        <strain evidence="9">MPI-CAGE-CH-0235</strain>
    </source>
</reference>
<dbReference type="FunFam" id="1.20.1740.10:FF:000001">
    <property type="entry name" value="Amino acid permease"/>
    <property type="match status" value="1"/>
</dbReference>
<evidence type="ECO:0000256" key="7">
    <source>
        <dbReference type="SAM" id="Phobius"/>
    </source>
</evidence>
<evidence type="ECO:0000313" key="9">
    <source>
        <dbReference type="EMBL" id="KAH7324915.1"/>
    </source>
</evidence>
<evidence type="ECO:0000259" key="8">
    <source>
        <dbReference type="Pfam" id="PF00324"/>
    </source>
</evidence>
<evidence type="ECO:0000256" key="1">
    <source>
        <dbReference type="ARBA" id="ARBA00004141"/>
    </source>
</evidence>
<dbReference type="Gene3D" id="1.20.1740.10">
    <property type="entry name" value="Amino acid/polyamine transporter I"/>
    <property type="match status" value="1"/>
</dbReference>
<feature type="transmembrane region" description="Helical" evidence="7">
    <location>
        <begin position="377"/>
        <end position="395"/>
    </location>
</feature>
<keyword evidence="2" id="KW-0813">Transport</keyword>
<feature type="transmembrane region" description="Helical" evidence="7">
    <location>
        <begin position="282"/>
        <end position="303"/>
    </location>
</feature>
<protein>
    <submittedName>
        <fullName evidence="9">Amino acid permease/ SLC12A domain-containing protein</fullName>
    </submittedName>
</protein>
<gene>
    <name evidence="9" type="ORF">B0I35DRAFT_449730</name>
</gene>
<feature type="transmembrane region" description="Helical" evidence="7">
    <location>
        <begin position="193"/>
        <end position="211"/>
    </location>
</feature>
<keyword evidence="3 7" id="KW-0812">Transmembrane</keyword>
<keyword evidence="5 7" id="KW-1133">Transmembrane helix</keyword>
<dbReference type="GO" id="GO:0015171">
    <property type="term" value="F:amino acid transmembrane transporter activity"/>
    <property type="evidence" value="ECO:0007669"/>
    <property type="project" value="TreeGrafter"/>
</dbReference>